<name>A0ABY6S9A2_PODCO</name>
<gene>
    <name evidence="1" type="ORF">PODCO_403993</name>
</gene>
<dbReference type="Proteomes" id="UP000280685">
    <property type="component" value="Chromosome 4"/>
</dbReference>
<evidence type="ECO:0000313" key="2">
    <source>
        <dbReference type="Proteomes" id="UP000280685"/>
    </source>
</evidence>
<protein>
    <submittedName>
        <fullName evidence="1">Uncharacterized protein</fullName>
    </submittedName>
</protein>
<reference evidence="1" key="1">
    <citation type="submission" date="2018-02" db="EMBL/GenBank/DDBJ databases">
        <authorList>
            <person name="Silar P."/>
        </authorList>
    </citation>
    <scope>NUCLEOTIDE SEQUENCE [LARGE SCALE GENOMIC DNA]</scope>
    <source>
        <strain evidence="1">T</strain>
    </source>
</reference>
<accession>A0ABY6S9A2</accession>
<sequence length="64" mass="7576">MSYRRAESTWHVQELDPEAKLLQLLAKKTPRNKCYEPDETNVIVSVTDRSQRNLTKRFNVLEID</sequence>
<proteinExistence type="predicted"/>
<keyword evidence="2" id="KW-1185">Reference proteome</keyword>
<organism evidence="1 2">
    <name type="scientific">Podospora comata</name>
    <dbReference type="NCBI Taxonomy" id="48703"/>
    <lineage>
        <taxon>Eukaryota</taxon>
        <taxon>Fungi</taxon>
        <taxon>Dikarya</taxon>
        <taxon>Ascomycota</taxon>
        <taxon>Pezizomycotina</taxon>
        <taxon>Sordariomycetes</taxon>
        <taxon>Sordariomycetidae</taxon>
        <taxon>Sordariales</taxon>
        <taxon>Podosporaceae</taxon>
        <taxon>Podospora</taxon>
    </lineage>
</organism>
<evidence type="ECO:0000313" key="1">
    <source>
        <dbReference type="EMBL" id="VBB79759.1"/>
    </source>
</evidence>
<dbReference type="EMBL" id="LR026967">
    <property type="protein sequence ID" value="VBB79759.1"/>
    <property type="molecule type" value="Genomic_DNA"/>
</dbReference>